<evidence type="ECO:0000313" key="1">
    <source>
        <dbReference type="EMBL" id="KAA1116828.1"/>
    </source>
</evidence>
<comment type="caution">
    <text evidence="1">The sequence shown here is derived from an EMBL/GenBank/DDBJ whole genome shotgun (WGS) entry which is preliminary data.</text>
</comment>
<accession>A0A5B0QU61</accession>
<gene>
    <name evidence="1" type="ORF">PGTUg99_023633</name>
</gene>
<organism evidence="1 2">
    <name type="scientific">Puccinia graminis f. sp. tritici</name>
    <dbReference type="NCBI Taxonomy" id="56615"/>
    <lineage>
        <taxon>Eukaryota</taxon>
        <taxon>Fungi</taxon>
        <taxon>Dikarya</taxon>
        <taxon>Basidiomycota</taxon>
        <taxon>Pucciniomycotina</taxon>
        <taxon>Pucciniomycetes</taxon>
        <taxon>Pucciniales</taxon>
        <taxon>Pucciniaceae</taxon>
        <taxon>Puccinia</taxon>
    </lineage>
</organism>
<evidence type="ECO:0000313" key="2">
    <source>
        <dbReference type="Proteomes" id="UP000325313"/>
    </source>
</evidence>
<reference evidence="1 2" key="1">
    <citation type="submission" date="2019-05" db="EMBL/GenBank/DDBJ databases">
        <title>Emergence of the Ug99 lineage of the wheat stem rust pathogen through somatic hybridization.</title>
        <authorList>
            <person name="Li F."/>
            <person name="Upadhyaya N.M."/>
            <person name="Sperschneider J."/>
            <person name="Matny O."/>
            <person name="Nguyen-Phuc H."/>
            <person name="Mago R."/>
            <person name="Raley C."/>
            <person name="Miller M.E."/>
            <person name="Silverstein K.A.T."/>
            <person name="Henningsen E."/>
            <person name="Hirsch C.D."/>
            <person name="Visser B."/>
            <person name="Pretorius Z.A."/>
            <person name="Steffenson B.J."/>
            <person name="Schwessinger B."/>
            <person name="Dodds P.N."/>
            <person name="Figueroa M."/>
        </authorList>
    </citation>
    <scope>NUCLEOTIDE SEQUENCE [LARGE SCALE GENOMIC DNA]</scope>
    <source>
        <strain evidence="1 2">Ug99</strain>
    </source>
</reference>
<dbReference type="Proteomes" id="UP000325313">
    <property type="component" value="Unassembled WGS sequence"/>
</dbReference>
<dbReference type="AlphaFoldDB" id="A0A5B0QU61"/>
<sequence length="85" mass="9740">MLGHPTRFEDLCTLFDRAEFLLQCDGRFPSKQPDLTSPFTSRDAMTCALWLRFALSDSNLIAWYLIGFEHLVNTNSLSVRPKGCR</sequence>
<dbReference type="EMBL" id="VDEP01000270">
    <property type="protein sequence ID" value="KAA1116828.1"/>
    <property type="molecule type" value="Genomic_DNA"/>
</dbReference>
<proteinExistence type="predicted"/>
<name>A0A5B0QU61_PUCGR</name>
<protein>
    <submittedName>
        <fullName evidence="1">Uncharacterized protein</fullName>
    </submittedName>
</protein>